<dbReference type="Gene3D" id="3.10.129.110">
    <property type="entry name" value="Polyketide synthase dehydratase"/>
    <property type="match status" value="2"/>
</dbReference>
<dbReference type="Pfam" id="PF00109">
    <property type="entry name" value="ketoacyl-synt"/>
    <property type="match status" value="3"/>
</dbReference>
<dbReference type="InterPro" id="IPR036291">
    <property type="entry name" value="NAD(P)-bd_dom_sf"/>
</dbReference>
<evidence type="ECO:0000256" key="11">
    <source>
        <dbReference type="ARBA" id="ARBA00023098"/>
    </source>
</evidence>
<dbReference type="OrthoDB" id="9778690at2"/>
<dbReference type="EMBL" id="AP018449">
    <property type="protein sequence ID" value="BBB93441.1"/>
    <property type="molecule type" value="Genomic_DNA"/>
</dbReference>
<evidence type="ECO:0000256" key="4">
    <source>
        <dbReference type="ARBA" id="ARBA00006432"/>
    </source>
</evidence>
<dbReference type="GO" id="GO:0031177">
    <property type="term" value="F:phosphopantetheine binding"/>
    <property type="evidence" value="ECO:0007669"/>
    <property type="project" value="InterPro"/>
</dbReference>
<feature type="domain" description="PKS/mFAS DH" evidence="16">
    <location>
        <begin position="2907"/>
        <end position="3202"/>
    </location>
</feature>
<keyword evidence="11" id="KW-0443">Lipid metabolism</keyword>
<feature type="domain" description="Carrier" evidence="14">
    <location>
        <begin position="604"/>
        <end position="681"/>
    </location>
</feature>
<dbReference type="InterPro" id="IPR014031">
    <property type="entry name" value="Ketoacyl_synth_C"/>
</dbReference>
<evidence type="ECO:0000256" key="9">
    <source>
        <dbReference type="ARBA" id="ARBA00022737"/>
    </source>
</evidence>
<dbReference type="PROSITE" id="PS52004">
    <property type="entry name" value="KS3_2"/>
    <property type="match status" value="3"/>
</dbReference>
<dbReference type="InterPro" id="IPR006162">
    <property type="entry name" value="Ppantetheine_attach_site"/>
</dbReference>
<dbReference type="Gene3D" id="3.40.50.12780">
    <property type="entry name" value="N-terminal domain of ligase-like"/>
    <property type="match status" value="1"/>
</dbReference>
<keyword evidence="9" id="KW-0677">Repeat</keyword>
<dbReference type="GO" id="GO:0005886">
    <property type="term" value="C:plasma membrane"/>
    <property type="evidence" value="ECO:0007669"/>
    <property type="project" value="TreeGrafter"/>
</dbReference>
<dbReference type="PROSITE" id="PS00606">
    <property type="entry name" value="KS3_1"/>
    <property type="match status" value="1"/>
</dbReference>
<dbReference type="InterPro" id="IPR000873">
    <property type="entry name" value="AMP-dep_synth/lig_dom"/>
</dbReference>
<dbReference type="SMART" id="SM00822">
    <property type="entry name" value="PKS_KR"/>
    <property type="match status" value="2"/>
</dbReference>
<dbReference type="InterPro" id="IPR036736">
    <property type="entry name" value="ACP-like_sf"/>
</dbReference>
<dbReference type="SMART" id="SM00823">
    <property type="entry name" value="PKS_PP"/>
    <property type="match status" value="3"/>
</dbReference>
<protein>
    <submittedName>
        <fullName evidence="17">Polyketide synthase PksN</fullName>
        <ecNumber evidence="17">2.3.1.-</ecNumber>
    </submittedName>
</protein>
<dbReference type="PROSITE" id="PS52019">
    <property type="entry name" value="PKS_MFAS_DH"/>
    <property type="match status" value="2"/>
</dbReference>
<proteinExistence type="inferred from homology"/>
<feature type="compositionally biased region" description="Basic and acidic residues" evidence="13">
    <location>
        <begin position="704"/>
        <end position="717"/>
    </location>
</feature>
<dbReference type="FunFam" id="3.40.47.10:FF:000019">
    <property type="entry name" value="Polyketide synthase type I"/>
    <property type="match status" value="1"/>
</dbReference>
<feature type="active site" description="Proton acceptor; for dehydratase activity" evidence="12">
    <location>
        <position position="1429"/>
    </location>
</feature>
<accession>A0A348AQU3</accession>
<dbReference type="InterPro" id="IPR057326">
    <property type="entry name" value="KR_dom"/>
</dbReference>
<sequence length="4417" mass="483301">MKRQIDHKGALLLAQLFKLHEQLPEKRLFTFQQEKELSDFLTVKALVNKTKILGSMLQQKLAPQEKTLLLFPQGLDYIYSLLACWYANVVAVPIPLTDVSDQEQVLAKICAILVDSQAACVITDTKLKEFLTTQQVVTQIPLLNIDELPSDDADSRAARPQATSDIGMILYTSGSTSQPKGVMLSHGNLLSQALIGATRWEINRDSRIVTWMPQFHSFGLCFNLLSPLLTGAASVIMPPKCFIKDPEEWLKTIDKYQATHTGAPNFAFDYCCSLIDTTALKECSFRSLQAIICGGEPLRKETVESFTAKFQGLGLKKNIFCAEYGSSETGSIAASKPNQPLKFLSLDPAALSEKKIKLTNQTNKSKSVVSCGEISETVQILIVQPETRMPCVPGEIGEIWVKSPSVGRGYVNRPEETASTFAAVLSNTGEGEFLRTGDLGFIEDNQLYIVGREKEVIIIHGKNHYPVDIEWTIKKNIPELSLPLAVFACEVNEQEKVVVVQEVEASAQEKENEFENEKETPYKKLIGKIIAAVSETHAIEVYEIAFVNKGIVPKTGSGKVQRKLCHNLYIKQELPVLYKYQQGAGGAQPKTRDLPKVQVPSPQLNREIMETLKKHVFLPVLNADPARLEEVATFSELGLDSIQYVQISRGIENVFVIEFAPVALFKYRSFAELAEYISTQVAGRPMQGINPEKSQTETGLNFTKDNDYAKDNDKDNDNDGQESIAIIGIHYNLPGGADGLESFWENLVRQKDCITAIGASRPQIIADCQNTDGGSQDFFPPWGGFIEEVEAFDAPFFGISPLEAESMDPQQRKVLELVWGVIENSGYNPYQLAGKDIGLYIGAHNCDYAELVSRQPGLVETYGAYLDSGLHMSMIAHRISRWFNFRGPSEVVNTACSSSLVAIHHAVESIYRGESSMAIAGGINLILASRVYRACSKAGMLSPNGRCKTFDEQADGFVRGEGYGAVVLKPYRQAIADRDTIYGIIKGAVINHDGQSNSLRAPNLNAQKELIKAAYQKAGLPVETVGYIEAHGTGTPLGDPIEIQALQEAFQELNPDLPHAFCGLGTAKTNIGHCESASGIAGLIKVLFSMKYGTLPAILHFKKLNPYISLQNSPFFVVEQTREWKRLKDAAGHDIPRRAGISSFGLGGANAHVVIEEYIPDSARRQMPFRPENTDTAIIPIAAKTQAGLRTYAQQLHSFLSKSMTEEPSRDFLDQEETVQKDADARRLRGLRRAAYGVCTQASNRSTNDADALFEQSQEINLWDLAYTLQVGRAALEERLVFLVRGISELKQKLAAFIQNKGDISDCWHGHIKQGKNLVALLGNDEDFQQLVSSWIAKSKLNKVAQYWVQGGAVDWNLFYTQATPRRINLPSYPFARIRYWLPAIDAARSNSPAGTGFIHPLLQQNTSDLSGQQFSSIFTGREFFLADHMIHGQPVLPAAACLEMARAAVAQVAARYLRDKTGICLKNIIWANPIKAAVQPVRVHIGLCLDDADNGEIAYEIYSEGPGNGEQIVHSQGSAALRVVADIPALDIKAVQAECSRSTLTAAQCYQAYKKIGIDYGPGHQGIETVYAGAGQVLAKLGLPACVSATQNQFILHPSIVDAAVQAAISFMLFAGDAGSTAGRPVFPLELQELEIFGSCAAAMWAVLRGSDDSAAGGQVRKLNIDLCDAQGNVCIRMKGFSLRVLAGEADAVETPAAYGALMLQSDWKEQDIPPADPAPEYEQHLAILCEPAAAAGESIGPDMNRVRCLVLTSEQDSLAERFRNYAARTLAEIQTIFQGKPKGKLLVQIVVSTQAEQHLFAGLAGLLKTAQIENPKLSGQLIEVEAGENSARITEILQENSRNPWDHHIRYQGGKRYVAGWRGTEVSPAAANPPWKDRGVYLITGGAGGLGRIFAGEIARKVKDATLILTGRSALTADKQAELEQLAALGARIEYKQVDVTQQQAVHSLIRHIEDSYGSLQGIIHSAGIIKDNFILKKTQAELEEVLAPKVAGLVHLDEASKHLPLDFFVSFSSIAGSIGNVGQADYAAANAFMDAYARYRSQLAAANQRHGQTLSINWPLWQEGGMRIDEESQKTIRKNTGMIAMQTATGISAFYQALAAGKEQVMVVEGDVPRMQDYLLTVSPQADADTEEAAAVQAEPWLLREKTLHQLKVLFSEISKMNVAGIDPEEPLESYGIDSIMITRLNQKLDGIFGELSKTLFYEYQTLSALAEYFTADYPQKCLQWTGLNNQVRPMPAKPILSPAADELPAPAGLKTRRQLSRGFTAPTADRSAYEPVAIIGMSGRYPQAKKLTDYWENLKAGRDCITEIPPERWSLDGFYHPDPQEAAVQGKSYSKWGGFVEGFAEFDPLFFSISPREVINMDPQERLFLESCWEVLEDAGYTREQLGAQYNRRVGVFAGITKTGFDLYGPDLWKEGEQVYPRTSFGSVANRISYLLNLQGPSMPIDTMCSASLTAIHEACEHLYRGECEMAIAGGVNLYLHPANYVDLCNHHMLSEDGKCKSFGLGGNGFVPGEGVGAVLLKSLSRAVADGDHIYAVIRGTSINHGGKTNGYTVPNPVAQGDLIRAALDKAGVNARAVSYIEAHGTGTALGDPIEIAGLSQAFQKDTQDTGFCAIGSVKSNIGHLEAAAGIAGVTKIVLQMQNQAIAPSLHAQELNPNINFVKTPFAVQQELAPWKRPVATVNGRTQEYPRIAGISSFGAGGSNAHVVLEEYIPPSQERHITAITPQNPAIIVLSAKDEAGLKLQVQQLLAVLPHFAAGELRDVAYTLQVGREAMEERLAVTAGSIQELAEKLQNFAAGRDGIKDLYRGQAKQNKETLAVFTADEDMAKIIDVWIAKGKYAKLLDLWVKGLVFDWNKLYGDTKPRRVSLPTYPFARERYWLPATQAKPGGRPAAIPALSGAIHPLLQQNTSDFAEQRFTSTFTGQEFFLADHVIKGQPVLPGVAYLEMARAAVAQATGVRPDEKSRFRLRNIIWARPIAAGGKAVEVHIGLHPEEDRIAYEIYSRSGEAGDGPIVHSQGSAVLSPVAEAPAADLPALQAQCSQRIFSPDQCYEAFQAMGIDYGPAHRGIERVYVGSGQVLAKLSLPLAVAATRDQFVLHPSLMDSALQASIGLMMSAGDTTPSGGMAALKPVLPFALQEIEIFSNCPAAMWALIRYGDGGQDGDKVQKLDIDLYDAEGNICVRMKGLSSRVLEGEASSAKAAAPRGTLILRPDWREQASAREAAALDYVQQVAMLCEPDEISREIMATPLNGVRCLLLESKHESMEERFQDYAAQAFEEIQNILKAKPAGQVLVQIVLRNQEEQQLFTGLAGLLKTARLENPKLTGQLIEIEPAEDAAGIINKLRENSLNPMDDHVRYQAGQRLVAVLSEIETPPEAIKVPWKDRGVYLITGGAGGLGLIFAEEIARQVRDATLILTGRSSLDAGKQGRIKELESLGARIAYKQVDVTREQAVAGLIQSIRDDFGGINGIIHSAGVIKDNFIIKKTKDELLAVLAPKVTGLVRLDQASQHLPLDFFIFFSSGAGVLGNPGQADYAAANAFMDAYARYRSSLAAAQQRHGRTLSINWPLWQEGGMHVDAQTEKMMEQSTGMMAMQTATGIKALYQSIAFDQEQVMVMEGNVTQLRRSLVFGSAPREITTRQEKAGLPGDSLKVQTLNFVKQTLANEIKLSPDRIQIDTPFEKYGVDSIVQMNLIREMEKVTGELSKTLLFEHTNIQELVEYLVKNHAGRLKELTAPESDGDLKQGTTALPALPATAPSSLPKKNRFTGLPRPEQTLTKQAAADIAIIGISGRYPLSNTLAELWEHLIAGHNCITEAPPDRWRVSLTKALAPDRLQHLYKRHYGGFLDPINRFDHHLFDIAQEQVLEFSPELRLFLEIVWETFEDAGYTRAWLQELQTGYHSGIGVFVGTMYSQYSWTIPSLEQAVLSSNVTDWQIANRTSHFFNLTGPSIAVNSACSGSLTAIHLACESLKQQSCSMAIAGGINLTLDPAKFFGLQQIKFLGSGNQNKSFGTGDGYIPGEGVGAVLLKPLPLAIKDGDHVHGVIKSSFVNHSGGRQVYTAPDPKQQAQLIAESIRRAGIDPETIGYVESAANGSDLGDPIEVIALNNAFKQYTDRQQFCALGSVKSNLGHLEAASGISQLSKVILQLKHKTLAPTIHASPQNPNIKLDHTAFYLQKETRPWQQLSDPRTGGKLPRRSLINSFGAGGAYANLIVEEFMAETPATGASISSPQEYLIIFSARTEWSLMKYTEKLQEFLRKNSAVAIADIAQKLQKVNHNLEHRVAIIASSGRDLSEKLSILQKSGASLTDAGIYLSASMNFAADDAEALVIQQALAKQELRQLAQYWAAGAVIDFRRLNENTGTPGIDLPKYAFEHNIKFDFNKEAVNFDAEFFQILLDRIAKGELSEDEFKDAMM</sequence>
<dbReference type="Proteomes" id="UP000276437">
    <property type="component" value="Chromosome"/>
</dbReference>
<feature type="domain" description="PKS/mFAS DH" evidence="16">
    <location>
        <begin position="1400"/>
        <end position="1693"/>
    </location>
</feature>
<feature type="active site" description="Proton donor; for dehydratase activity" evidence="12">
    <location>
        <position position="1603"/>
    </location>
</feature>
<dbReference type="InterPro" id="IPR054514">
    <property type="entry name" value="RhiE-like_linker"/>
</dbReference>
<dbReference type="Pfam" id="PF00501">
    <property type="entry name" value="AMP-binding"/>
    <property type="match status" value="1"/>
</dbReference>
<keyword evidence="8 17" id="KW-0808">Transferase</keyword>
<dbReference type="InterPro" id="IPR018201">
    <property type="entry name" value="Ketoacyl_synth_AS"/>
</dbReference>
<dbReference type="InterPro" id="IPR020807">
    <property type="entry name" value="PKS_DH"/>
</dbReference>
<dbReference type="RefSeq" id="WP_126310260.1">
    <property type="nucleotide sequence ID" value="NZ_AP018449.1"/>
</dbReference>
<feature type="region of interest" description="C-terminal hotdog fold" evidence="12">
    <location>
        <begin position="1541"/>
        <end position="1693"/>
    </location>
</feature>
<dbReference type="InterPro" id="IPR025110">
    <property type="entry name" value="AMP-bd_C"/>
</dbReference>
<dbReference type="InterPro" id="IPR020806">
    <property type="entry name" value="PKS_PP-bd"/>
</dbReference>
<evidence type="ECO:0000256" key="10">
    <source>
        <dbReference type="ARBA" id="ARBA00022832"/>
    </source>
</evidence>
<dbReference type="SMART" id="SM01294">
    <property type="entry name" value="PKS_PP_betabranch"/>
    <property type="match status" value="2"/>
</dbReference>
<evidence type="ECO:0000256" key="1">
    <source>
        <dbReference type="ARBA" id="ARBA00003299"/>
    </source>
</evidence>
<dbReference type="PROSITE" id="PS00012">
    <property type="entry name" value="PHOSPHOPANTETHEINE"/>
    <property type="match status" value="1"/>
</dbReference>
<feature type="active site" description="Proton donor; for dehydratase activity" evidence="12">
    <location>
        <position position="3108"/>
    </location>
</feature>
<dbReference type="GO" id="GO:0004312">
    <property type="term" value="F:fatty acid synthase activity"/>
    <property type="evidence" value="ECO:0007669"/>
    <property type="project" value="TreeGrafter"/>
</dbReference>
<keyword evidence="5" id="KW-0596">Phosphopantetheine</keyword>
<evidence type="ECO:0000256" key="7">
    <source>
        <dbReference type="ARBA" id="ARBA00022553"/>
    </source>
</evidence>
<comment type="similarity">
    <text evidence="4">Belongs to the ATP-dependent AMP-binding enzyme family.</text>
</comment>
<keyword evidence="10" id="KW-0276">Fatty acid metabolism</keyword>
<dbReference type="InterPro" id="IPR013968">
    <property type="entry name" value="PKS_KR"/>
</dbReference>
<dbReference type="Pfam" id="PF22621">
    <property type="entry name" value="CurL-like_PKS_C"/>
    <property type="match status" value="1"/>
</dbReference>
<feature type="compositionally biased region" description="Polar residues" evidence="13">
    <location>
        <begin position="692"/>
        <end position="703"/>
    </location>
</feature>
<evidence type="ECO:0000256" key="6">
    <source>
        <dbReference type="ARBA" id="ARBA00022490"/>
    </source>
</evidence>
<reference evidence="17 18" key="1">
    <citation type="journal article" date="2018" name="Int. J. Syst. Evol. Microbiol.">
        <title>Methylomusa anaerophila gen. nov., sp. nov., an anaerobic methanol-utilizing bacterium isolated from a microbial fuel cell.</title>
        <authorList>
            <person name="Amano N."/>
            <person name="Yamamuro A."/>
            <person name="Miyahara M."/>
            <person name="Kouzuma A."/>
            <person name="Abe T."/>
            <person name="Watanabe K."/>
        </authorList>
    </citation>
    <scope>NUCLEOTIDE SEQUENCE [LARGE SCALE GENOMIC DNA]</scope>
    <source>
        <strain evidence="17 18">MMFC1</strain>
    </source>
</reference>
<dbReference type="InterPro" id="IPR020845">
    <property type="entry name" value="AMP-binding_CS"/>
</dbReference>
<dbReference type="PANTHER" id="PTHR43775:SF37">
    <property type="entry name" value="SI:DKEY-61P9.11"/>
    <property type="match status" value="1"/>
</dbReference>
<dbReference type="SMART" id="SM00826">
    <property type="entry name" value="PKS_DH"/>
    <property type="match status" value="2"/>
</dbReference>
<dbReference type="Pfam" id="PF14765">
    <property type="entry name" value="PS-DH"/>
    <property type="match status" value="2"/>
</dbReference>
<dbReference type="Gene3D" id="1.10.1240.100">
    <property type="match status" value="2"/>
</dbReference>
<evidence type="ECO:0000256" key="3">
    <source>
        <dbReference type="ARBA" id="ARBA00004789"/>
    </source>
</evidence>
<dbReference type="PROSITE" id="PS00455">
    <property type="entry name" value="AMP_BINDING"/>
    <property type="match status" value="1"/>
</dbReference>
<dbReference type="Pfam" id="PF23024">
    <property type="entry name" value="AMP-dom_DIP2-like"/>
    <property type="match status" value="1"/>
</dbReference>
<feature type="domain" description="Carrier" evidence="14">
    <location>
        <begin position="2145"/>
        <end position="2221"/>
    </location>
</feature>
<dbReference type="CDD" id="cd00833">
    <property type="entry name" value="PKS"/>
    <property type="match status" value="3"/>
</dbReference>
<dbReference type="Pfam" id="PF08659">
    <property type="entry name" value="KR"/>
    <property type="match status" value="2"/>
</dbReference>
<comment type="function">
    <text evidence="1">Involved in some intermediate steps for the synthesis of the antibiotic polyketide bacillaene which is involved in secondary metabolism.</text>
</comment>
<keyword evidence="18" id="KW-1185">Reference proteome</keyword>
<evidence type="ECO:0000256" key="13">
    <source>
        <dbReference type="SAM" id="MobiDB-lite"/>
    </source>
</evidence>
<dbReference type="InterPro" id="IPR014030">
    <property type="entry name" value="Ketoacyl_synth_N"/>
</dbReference>
<dbReference type="UniPathway" id="UPA01003"/>
<dbReference type="GO" id="GO:0004315">
    <property type="term" value="F:3-oxoacyl-[acyl-carrier-protein] synthase activity"/>
    <property type="evidence" value="ECO:0007669"/>
    <property type="project" value="InterPro"/>
</dbReference>
<dbReference type="SUPFAM" id="SSF56801">
    <property type="entry name" value="Acetyl-CoA synthetase-like"/>
    <property type="match status" value="1"/>
</dbReference>
<dbReference type="Gene3D" id="3.40.50.720">
    <property type="entry name" value="NAD(P)-binding Rossmann-like Domain"/>
    <property type="match status" value="2"/>
</dbReference>
<dbReference type="InterPro" id="IPR042099">
    <property type="entry name" value="ANL_N_sf"/>
</dbReference>
<dbReference type="InterPro" id="IPR049551">
    <property type="entry name" value="PKS_DH_C"/>
</dbReference>
<feature type="region of interest" description="C-terminal hotdog fold" evidence="12">
    <location>
        <begin position="3046"/>
        <end position="3202"/>
    </location>
</feature>
<dbReference type="SUPFAM" id="SSF53901">
    <property type="entry name" value="Thiolase-like"/>
    <property type="match status" value="3"/>
</dbReference>
<dbReference type="CDD" id="cd08953">
    <property type="entry name" value="KR_2_SDR_x"/>
    <property type="match status" value="2"/>
</dbReference>
<feature type="active site" description="Proton acceptor; for dehydratase activity" evidence="12">
    <location>
        <position position="2936"/>
    </location>
</feature>
<evidence type="ECO:0000256" key="8">
    <source>
        <dbReference type="ARBA" id="ARBA00022679"/>
    </source>
</evidence>
<gene>
    <name evidence="17" type="primary">pksN_12</name>
    <name evidence="17" type="ORF">MAMMFC1_04158</name>
</gene>
<feature type="region of interest" description="N-terminal hotdog fold" evidence="12">
    <location>
        <begin position="1400"/>
        <end position="1527"/>
    </location>
</feature>
<dbReference type="InterPro" id="IPR016039">
    <property type="entry name" value="Thiolase-like"/>
</dbReference>
<dbReference type="InterPro" id="IPR009081">
    <property type="entry name" value="PP-bd_ACP"/>
</dbReference>
<keyword evidence="6" id="KW-0963">Cytoplasm</keyword>
<dbReference type="InterPro" id="IPR042104">
    <property type="entry name" value="PKS_dehydratase_sf"/>
</dbReference>
<evidence type="ECO:0000259" key="14">
    <source>
        <dbReference type="PROSITE" id="PS50075"/>
    </source>
</evidence>
<dbReference type="Pfam" id="PF21089">
    <property type="entry name" value="PKS_DH_N"/>
    <property type="match status" value="2"/>
</dbReference>
<dbReference type="PROSITE" id="PS50075">
    <property type="entry name" value="CARRIER"/>
    <property type="match status" value="3"/>
</dbReference>
<comment type="subcellular location">
    <subcellularLocation>
        <location evidence="2">Cytoplasm</location>
    </subcellularLocation>
</comment>
<dbReference type="SMART" id="SM00825">
    <property type="entry name" value="PKS_KS"/>
    <property type="match status" value="3"/>
</dbReference>
<dbReference type="SUPFAM" id="SSF47336">
    <property type="entry name" value="ACP-like"/>
    <property type="match status" value="3"/>
</dbReference>
<feature type="region of interest" description="N-terminal hotdog fold" evidence="12">
    <location>
        <begin position="2907"/>
        <end position="3032"/>
    </location>
</feature>
<dbReference type="Pfam" id="PF22336">
    <property type="entry name" value="RhiE-like_linker"/>
    <property type="match status" value="2"/>
</dbReference>
<dbReference type="Gene3D" id="3.30.70.3290">
    <property type="match status" value="1"/>
</dbReference>
<dbReference type="InterPro" id="IPR032821">
    <property type="entry name" value="PKS_assoc"/>
</dbReference>
<feature type="domain" description="Carrier" evidence="14">
    <location>
        <begin position="3656"/>
        <end position="3729"/>
    </location>
</feature>
<dbReference type="SUPFAM" id="SSF51735">
    <property type="entry name" value="NAD(P)-binding Rossmann-fold domains"/>
    <property type="match status" value="3"/>
</dbReference>
<dbReference type="Gene3D" id="3.40.47.10">
    <property type="match status" value="3"/>
</dbReference>
<dbReference type="Pfam" id="PF02801">
    <property type="entry name" value="Ketoacyl-synt_C"/>
    <property type="match status" value="3"/>
</dbReference>
<dbReference type="InterPro" id="IPR049900">
    <property type="entry name" value="PKS_mFAS_DH"/>
</dbReference>
<dbReference type="Gene3D" id="3.30.300.30">
    <property type="match status" value="1"/>
</dbReference>
<evidence type="ECO:0000259" key="16">
    <source>
        <dbReference type="PROSITE" id="PS52019"/>
    </source>
</evidence>
<feature type="domain" description="Ketosynthase family 3 (KS3)" evidence="15">
    <location>
        <begin position="721"/>
        <end position="1157"/>
    </location>
</feature>
<dbReference type="InterPro" id="IPR020841">
    <property type="entry name" value="PKS_Beta-ketoAc_synthase_dom"/>
</dbReference>
<dbReference type="Pfam" id="PF16197">
    <property type="entry name" value="KAsynt_C_assoc"/>
    <property type="match status" value="1"/>
</dbReference>
<dbReference type="Pfam" id="PF00550">
    <property type="entry name" value="PP-binding"/>
    <property type="match status" value="3"/>
</dbReference>
<dbReference type="GO" id="GO:0006633">
    <property type="term" value="P:fatty acid biosynthetic process"/>
    <property type="evidence" value="ECO:0007669"/>
    <property type="project" value="InterPro"/>
</dbReference>
<evidence type="ECO:0000313" key="17">
    <source>
        <dbReference type="EMBL" id="BBB93441.1"/>
    </source>
</evidence>
<name>A0A348AQU3_9FIRM</name>
<dbReference type="FunFam" id="3.40.50.12780:FF:000013">
    <property type="entry name" value="Long-chain-fatty-acid--AMP ligase FadD32"/>
    <property type="match status" value="1"/>
</dbReference>
<dbReference type="GO" id="GO:0005737">
    <property type="term" value="C:cytoplasm"/>
    <property type="evidence" value="ECO:0007669"/>
    <property type="project" value="UniProtKB-SubCell"/>
</dbReference>
<feature type="region of interest" description="Disordered" evidence="13">
    <location>
        <begin position="687"/>
        <end position="719"/>
    </location>
</feature>
<dbReference type="PANTHER" id="PTHR43775">
    <property type="entry name" value="FATTY ACID SYNTHASE"/>
    <property type="match status" value="1"/>
</dbReference>
<dbReference type="EC" id="2.3.1.-" evidence="17"/>
<keyword evidence="17" id="KW-0012">Acyltransferase</keyword>
<dbReference type="InterPro" id="IPR049552">
    <property type="entry name" value="PKS_DH_N"/>
</dbReference>
<dbReference type="InterPro" id="IPR050091">
    <property type="entry name" value="PKS_NRPS_Biosynth_Enz"/>
</dbReference>
<feature type="domain" description="Ketosynthase family 3 (KS3)" evidence="15">
    <location>
        <begin position="3784"/>
        <end position="4218"/>
    </location>
</feature>
<evidence type="ECO:0000259" key="15">
    <source>
        <dbReference type="PROSITE" id="PS52004"/>
    </source>
</evidence>
<dbReference type="Gene3D" id="1.10.1200.10">
    <property type="entry name" value="ACP-like"/>
    <property type="match status" value="3"/>
</dbReference>
<evidence type="ECO:0000256" key="12">
    <source>
        <dbReference type="PROSITE-ProRule" id="PRU01363"/>
    </source>
</evidence>
<dbReference type="GO" id="GO:0071770">
    <property type="term" value="P:DIM/DIP cell wall layer assembly"/>
    <property type="evidence" value="ECO:0007669"/>
    <property type="project" value="TreeGrafter"/>
</dbReference>
<organism evidence="17 18">
    <name type="scientific">Methylomusa anaerophila</name>
    <dbReference type="NCBI Taxonomy" id="1930071"/>
    <lineage>
        <taxon>Bacteria</taxon>
        <taxon>Bacillati</taxon>
        <taxon>Bacillota</taxon>
        <taxon>Negativicutes</taxon>
        <taxon>Selenomonadales</taxon>
        <taxon>Sporomusaceae</taxon>
        <taxon>Methylomusa</taxon>
    </lineage>
</organism>
<dbReference type="KEGG" id="mana:MAMMFC1_04158"/>
<comment type="pathway">
    <text evidence="3">Antibiotic biosynthesis; bacillaene biosynthesis.</text>
</comment>
<evidence type="ECO:0000313" key="18">
    <source>
        <dbReference type="Proteomes" id="UP000276437"/>
    </source>
</evidence>
<keyword evidence="7" id="KW-0597">Phosphoprotein</keyword>
<dbReference type="InterPro" id="IPR045851">
    <property type="entry name" value="AMP-bd_C_sf"/>
</dbReference>
<evidence type="ECO:0000256" key="5">
    <source>
        <dbReference type="ARBA" id="ARBA00022450"/>
    </source>
</evidence>
<feature type="domain" description="Ketosynthase family 3 (KS3)" evidence="15">
    <location>
        <begin position="2277"/>
        <end position="2715"/>
    </location>
</feature>
<evidence type="ECO:0000256" key="2">
    <source>
        <dbReference type="ARBA" id="ARBA00004496"/>
    </source>
</evidence>